<dbReference type="Proteomes" id="UP001139559">
    <property type="component" value="Unassembled WGS sequence"/>
</dbReference>
<evidence type="ECO:0000313" key="1">
    <source>
        <dbReference type="EMBL" id="MCK6263509.1"/>
    </source>
</evidence>
<dbReference type="AlphaFoldDB" id="A0A9X2BH69"/>
<sequence>MPNLNIIAHRGSFIEFDYPTSDVLGLNSLEVLEIHNYFEPLTNMRTSIALFDEESGGLLIEQQPVLKGEMFAGGVILTSLPKSTKIAIVSTLGYAYINFHEPDDKEVACSFITSENSCQGQTFSASSSNLHNIGNQISVKDSHLATANIFTRTRWSEKSYSGIQLSVGKAMKGVNIDIVDVTFVHQFSVPLTKSDLSIYLQATHRDISGEGLLSLNQYNNAFSTRMKNYAVGVVLPY</sequence>
<evidence type="ECO:0000313" key="2">
    <source>
        <dbReference type="Proteomes" id="UP001139559"/>
    </source>
</evidence>
<dbReference type="RefSeq" id="WP_248008593.1">
    <property type="nucleotide sequence ID" value="NZ_JAJHVV010000005.1"/>
</dbReference>
<name>A0A9X2BH69_9VIBR</name>
<dbReference type="EMBL" id="JAJHVV010000005">
    <property type="protein sequence ID" value="MCK6263509.1"/>
    <property type="molecule type" value="Genomic_DNA"/>
</dbReference>
<accession>A0A9X2BH69</accession>
<keyword evidence="2" id="KW-1185">Reference proteome</keyword>
<reference evidence="1" key="1">
    <citation type="submission" date="2021-11" db="EMBL/GenBank/DDBJ databases">
        <title>Vibrio ZSDE26 sp. nov. and Vibrio ZSDZ34 sp. nov., isolated from coastal seawater in Qingdao.</title>
        <authorList>
            <person name="Zhang P."/>
        </authorList>
    </citation>
    <scope>NUCLEOTIDE SEQUENCE</scope>
    <source>
        <strain evidence="1">ZSDE26</strain>
    </source>
</reference>
<organism evidence="1 2">
    <name type="scientific">Vibrio amylolyticus</name>
    <dbReference type="NCBI Taxonomy" id="2847292"/>
    <lineage>
        <taxon>Bacteria</taxon>
        <taxon>Pseudomonadati</taxon>
        <taxon>Pseudomonadota</taxon>
        <taxon>Gammaproteobacteria</taxon>
        <taxon>Vibrionales</taxon>
        <taxon>Vibrionaceae</taxon>
        <taxon>Vibrio</taxon>
    </lineage>
</organism>
<gene>
    <name evidence="1" type="ORF">KP803_09515</name>
</gene>
<protein>
    <submittedName>
        <fullName evidence="1">Uncharacterized protein</fullName>
    </submittedName>
</protein>
<proteinExistence type="predicted"/>
<comment type="caution">
    <text evidence="1">The sequence shown here is derived from an EMBL/GenBank/DDBJ whole genome shotgun (WGS) entry which is preliminary data.</text>
</comment>